<proteinExistence type="inferred from homology"/>
<dbReference type="GO" id="GO:0008808">
    <property type="term" value="F:cardiolipin synthase activity"/>
    <property type="evidence" value="ECO:0007669"/>
    <property type="project" value="InterPro"/>
</dbReference>
<dbReference type="SMART" id="SM00155">
    <property type="entry name" value="PLDc"/>
    <property type="match status" value="2"/>
</dbReference>
<feature type="active site" evidence="9">
    <location>
        <position position="318"/>
    </location>
</feature>
<dbReference type="EMBL" id="JABFMS010000045">
    <property type="protein sequence ID" value="NUT83269.1"/>
    <property type="molecule type" value="Genomic_DNA"/>
</dbReference>
<dbReference type="AlphaFoldDB" id="A0AAJ3KX21"/>
<dbReference type="PANTHER" id="PTHR21248">
    <property type="entry name" value="CARDIOLIPIN SYNTHASE"/>
    <property type="match status" value="1"/>
</dbReference>
<feature type="active site" evidence="9">
    <location>
        <position position="320"/>
    </location>
</feature>
<dbReference type="RefSeq" id="WP_058543346.1">
    <property type="nucleotide sequence ID" value="NZ_JABFMS010000045.1"/>
</dbReference>
<evidence type="ECO:0000256" key="9">
    <source>
        <dbReference type="HAMAP-Rule" id="MF_01917"/>
    </source>
</evidence>
<evidence type="ECO:0000256" key="7">
    <source>
        <dbReference type="ARBA" id="ARBA00023209"/>
    </source>
</evidence>
<comment type="similarity">
    <text evidence="9">Belongs to the phospholipase D family. Cardiolipin synthase subfamily. ClsB sub-subfamily.</text>
</comment>
<dbReference type="HAMAP" id="MF_01917">
    <property type="entry name" value="Cardiolipin_synth_ClsB"/>
    <property type="match status" value="1"/>
</dbReference>
<evidence type="ECO:0000256" key="8">
    <source>
        <dbReference type="ARBA" id="ARBA00023264"/>
    </source>
</evidence>
<feature type="active site" evidence="9">
    <location>
        <position position="146"/>
    </location>
</feature>
<evidence type="ECO:0000256" key="1">
    <source>
        <dbReference type="ARBA" id="ARBA00022475"/>
    </source>
</evidence>
<dbReference type="Pfam" id="PF13091">
    <property type="entry name" value="PLDc_2"/>
    <property type="match status" value="2"/>
</dbReference>
<keyword evidence="6 9" id="KW-0472">Membrane</keyword>
<feature type="domain" description="PLD phosphodiesterase" evidence="10">
    <location>
        <begin position="134"/>
        <end position="161"/>
    </location>
</feature>
<dbReference type="GO" id="GO:0032049">
    <property type="term" value="P:cardiolipin biosynthetic process"/>
    <property type="evidence" value="ECO:0007669"/>
    <property type="project" value="InterPro"/>
</dbReference>
<evidence type="ECO:0000256" key="3">
    <source>
        <dbReference type="ARBA" id="ARBA00022679"/>
    </source>
</evidence>
<evidence type="ECO:0000313" key="11">
    <source>
        <dbReference type="EMBL" id="NUT83269.1"/>
    </source>
</evidence>
<dbReference type="Gene3D" id="3.30.870.10">
    <property type="entry name" value="Endonuclease Chain A"/>
    <property type="match status" value="2"/>
</dbReference>
<feature type="active site" evidence="9">
    <location>
        <position position="141"/>
    </location>
</feature>
<feature type="domain" description="PLD phosphodiesterase" evidence="10">
    <location>
        <begin position="313"/>
        <end position="340"/>
    </location>
</feature>
<name>A0AAJ3KX21_9PSED</name>
<evidence type="ECO:0000256" key="5">
    <source>
        <dbReference type="ARBA" id="ARBA00023098"/>
    </source>
</evidence>
<protein>
    <recommendedName>
        <fullName evidence="9">Cardiolipin synthase B</fullName>
        <shortName evidence="9">CL synthase</shortName>
        <ecNumber evidence="9">2.7.8.-</ecNumber>
    </recommendedName>
</protein>
<comment type="subcellular location">
    <subcellularLocation>
        <location evidence="9">Cell membrane</location>
        <topology evidence="9">Peripheral membrane protein</topology>
    </subcellularLocation>
</comment>
<feature type="active site" evidence="9">
    <location>
        <position position="325"/>
    </location>
</feature>
<keyword evidence="8 9" id="KW-1208">Phospholipid metabolism</keyword>
<keyword evidence="4" id="KW-0677">Repeat</keyword>
<dbReference type="NCBIfam" id="NF008427">
    <property type="entry name" value="PRK11263.1"/>
    <property type="match status" value="1"/>
</dbReference>
<dbReference type="SUPFAM" id="SSF56024">
    <property type="entry name" value="Phospholipase D/nuclease"/>
    <property type="match status" value="2"/>
</dbReference>
<evidence type="ECO:0000256" key="4">
    <source>
        <dbReference type="ARBA" id="ARBA00022737"/>
    </source>
</evidence>
<dbReference type="PANTHER" id="PTHR21248:SF23">
    <property type="entry name" value="CARDIOLIPIN SYNTHASE B"/>
    <property type="match status" value="1"/>
</dbReference>
<feature type="active site" evidence="9">
    <location>
        <position position="139"/>
    </location>
</feature>
<gene>
    <name evidence="9 11" type="primary">clsB</name>
    <name evidence="11" type="ORF">HNO85_20190</name>
</gene>
<dbReference type="PROSITE" id="PS50035">
    <property type="entry name" value="PLD"/>
    <property type="match status" value="2"/>
</dbReference>
<accession>A0AAJ3KX21</accession>
<dbReference type="EC" id="2.7.8.-" evidence="9"/>
<sequence>MSATMNKATVEQLDTPPTERNPALVDIEYGWHGNNRVKLLENGEEYFPRVFEAIRRAETEILLETFILFEDKVGIELRDLLVEAAERGVRITVSLDGFGCGELTNTFLASLSDAGVRLQMFDPAPRHLGIRTNWFRRLHRKIVVVDGVIAFIGGINFSADHLGDFGPEAKQDYSVEVKGPAVVDIHHFALLQSGRPARAKYWWQRRRRRRNELAFSDHDGQVRLVYRDNHDHQTDIEEVYLQVLRSAQRRVVIANAYFFPGYRLLREIRNAARRGVEVRLILQGQPDMMIAKLAARMLYSYLLKAGVVIYEYCERPLHGKVALVDEDWSTVGSSNLDPLSLSLNLEANVLIRDRGFNRELFERLDYLSRNHCTVMPESDAPRGLLWRMTIGFMVFHFLRHFPAWAGWLPAHKPRLKPFTPPTAVRSEPHEPL</sequence>
<dbReference type="CDD" id="cd09110">
    <property type="entry name" value="PLDc_CLS_1"/>
    <property type="match status" value="1"/>
</dbReference>
<keyword evidence="1 9" id="KW-1003">Cell membrane</keyword>
<keyword evidence="7 9" id="KW-0594">Phospholipid biosynthesis</keyword>
<dbReference type="InterPro" id="IPR030872">
    <property type="entry name" value="Cardiolipin_synth_ClsB"/>
</dbReference>
<dbReference type="Proteomes" id="UP000562723">
    <property type="component" value="Unassembled WGS sequence"/>
</dbReference>
<keyword evidence="2 9" id="KW-0444">Lipid biosynthesis</keyword>
<comment type="catalytic activity">
    <reaction evidence="9">
        <text>2 a 1,2-diacyl-sn-glycero-3-phospho-(1'-sn-glycerol) = a cardiolipin + glycerol</text>
        <dbReference type="Rhea" id="RHEA:31451"/>
        <dbReference type="ChEBI" id="CHEBI:17754"/>
        <dbReference type="ChEBI" id="CHEBI:62237"/>
        <dbReference type="ChEBI" id="CHEBI:64716"/>
    </reaction>
</comment>
<reference evidence="11 12" key="1">
    <citation type="journal article" date="2020" name="Front. Plant Sci.">
        <title>Isolation of Rhizosphere Bacteria That Improve Quality and Water Stress Tolerance in Greenhouse Ornamentals.</title>
        <authorList>
            <person name="Nordstedt N.P."/>
            <person name="Jones M.L."/>
        </authorList>
    </citation>
    <scope>NUCLEOTIDE SEQUENCE [LARGE SCALE GENOMIC DNA]</scope>
    <source>
        <strain evidence="11 12">C2F7</strain>
    </source>
</reference>
<evidence type="ECO:0000256" key="2">
    <source>
        <dbReference type="ARBA" id="ARBA00022516"/>
    </source>
</evidence>
<evidence type="ECO:0000313" key="12">
    <source>
        <dbReference type="Proteomes" id="UP000562723"/>
    </source>
</evidence>
<keyword evidence="5 9" id="KW-0443">Lipid metabolism</keyword>
<dbReference type="InterPro" id="IPR025202">
    <property type="entry name" value="PLD-like_dom"/>
</dbReference>
<dbReference type="GO" id="GO:0005886">
    <property type="term" value="C:plasma membrane"/>
    <property type="evidence" value="ECO:0007669"/>
    <property type="project" value="UniProtKB-SubCell"/>
</dbReference>
<evidence type="ECO:0000256" key="6">
    <source>
        <dbReference type="ARBA" id="ARBA00023136"/>
    </source>
</evidence>
<comment type="function">
    <text evidence="9">Catalyzes the phosphatidyl group transfer from one phosphatidylglycerol molecule to another to form cardiolipin (CL) (diphosphatidylglycerol) and glycerol.</text>
</comment>
<dbReference type="CDD" id="cd09159">
    <property type="entry name" value="PLDc_ybhO_like_2"/>
    <property type="match status" value="1"/>
</dbReference>
<dbReference type="InterPro" id="IPR001736">
    <property type="entry name" value="PLipase_D/transphosphatidylase"/>
</dbReference>
<comment type="caution">
    <text evidence="11">The sequence shown here is derived from an EMBL/GenBank/DDBJ whole genome shotgun (WGS) entry which is preliminary data.</text>
</comment>
<keyword evidence="3 9" id="KW-0808">Transferase</keyword>
<organism evidence="11 12">
    <name type="scientific">Pseudomonas brassicacearum</name>
    <dbReference type="NCBI Taxonomy" id="930166"/>
    <lineage>
        <taxon>Bacteria</taxon>
        <taxon>Pseudomonadati</taxon>
        <taxon>Pseudomonadota</taxon>
        <taxon>Gammaproteobacteria</taxon>
        <taxon>Pseudomonadales</taxon>
        <taxon>Pseudomonadaceae</taxon>
        <taxon>Pseudomonas</taxon>
    </lineage>
</organism>
<evidence type="ECO:0000259" key="10">
    <source>
        <dbReference type="PROSITE" id="PS50035"/>
    </source>
</evidence>